<dbReference type="SUPFAM" id="SSF53649">
    <property type="entry name" value="Alkaline phosphatase-like"/>
    <property type="match status" value="1"/>
</dbReference>
<dbReference type="PROSITE" id="PS00523">
    <property type="entry name" value="SULFATASE_1"/>
    <property type="match status" value="1"/>
</dbReference>
<comment type="cofactor">
    <cofactor evidence="1">
        <name>Ca(2+)</name>
        <dbReference type="ChEBI" id="CHEBI:29108"/>
    </cofactor>
</comment>
<dbReference type="InterPro" id="IPR047115">
    <property type="entry name" value="ARSB"/>
</dbReference>
<reference evidence="9" key="1">
    <citation type="submission" date="2020-08" db="EMBL/GenBank/DDBJ databases">
        <title>Multicomponent nature underlies the extraordinary mechanical properties of spider dragline silk.</title>
        <authorList>
            <person name="Kono N."/>
            <person name="Nakamura H."/>
            <person name="Mori M."/>
            <person name="Yoshida Y."/>
            <person name="Ohtoshi R."/>
            <person name="Malay A.D."/>
            <person name="Moran D.A.P."/>
            <person name="Tomita M."/>
            <person name="Numata K."/>
            <person name="Arakawa K."/>
        </authorList>
    </citation>
    <scope>NUCLEOTIDE SEQUENCE</scope>
</reference>
<dbReference type="Gene3D" id="3.30.1120.10">
    <property type="match status" value="2"/>
</dbReference>
<evidence type="ECO:0000256" key="3">
    <source>
        <dbReference type="ARBA" id="ARBA00022723"/>
    </source>
</evidence>
<dbReference type="GO" id="GO:0046872">
    <property type="term" value="F:metal ion binding"/>
    <property type="evidence" value="ECO:0007669"/>
    <property type="project" value="UniProtKB-KW"/>
</dbReference>
<evidence type="ECO:0000313" key="9">
    <source>
        <dbReference type="EMBL" id="GFU34762.1"/>
    </source>
</evidence>
<gene>
    <name evidence="9" type="primary">Arsb</name>
    <name evidence="9" type="ORF">NPIL_545172</name>
</gene>
<dbReference type="Proteomes" id="UP000887013">
    <property type="component" value="Unassembled WGS sequence"/>
</dbReference>
<dbReference type="CDD" id="cd16029">
    <property type="entry name" value="4-S"/>
    <property type="match status" value="1"/>
</dbReference>
<dbReference type="InterPro" id="IPR024607">
    <property type="entry name" value="Sulfatase_CS"/>
</dbReference>
<dbReference type="InterPro" id="IPR017850">
    <property type="entry name" value="Alkaline_phosphatase_core_sf"/>
</dbReference>
<dbReference type="Pfam" id="PF00884">
    <property type="entry name" value="Sulfatase"/>
    <property type="match status" value="1"/>
</dbReference>
<comment type="caution">
    <text evidence="9">The sequence shown here is derived from an EMBL/GenBank/DDBJ whole genome shotgun (WGS) entry which is preliminary data.</text>
</comment>
<evidence type="ECO:0000256" key="6">
    <source>
        <dbReference type="ARBA" id="ARBA00023180"/>
    </source>
</evidence>
<keyword evidence="6" id="KW-0325">Glycoprotein</keyword>
<dbReference type="PANTHER" id="PTHR10342:SF273">
    <property type="entry name" value="RE14504P"/>
    <property type="match status" value="1"/>
</dbReference>
<dbReference type="PANTHER" id="PTHR10342">
    <property type="entry name" value="ARYLSULFATASE"/>
    <property type="match status" value="1"/>
</dbReference>
<evidence type="ECO:0000256" key="4">
    <source>
        <dbReference type="ARBA" id="ARBA00022801"/>
    </source>
</evidence>
<dbReference type="EMBL" id="BMAW01034321">
    <property type="protein sequence ID" value="GFU34762.1"/>
    <property type="molecule type" value="Genomic_DNA"/>
</dbReference>
<accession>A0A8X6QNV8</accession>
<keyword evidence="5" id="KW-0106">Calcium</keyword>
<dbReference type="Gene3D" id="3.40.720.10">
    <property type="entry name" value="Alkaline Phosphatase, subunit A"/>
    <property type="match status" value="1"/>
</dbReference>
<keyword evidence="7" id="KW-0732">Signal</keyword>
<evidence type="ECO:0000313" key="10">
    <source>
        <dbReference type="Proteomes" id="UP000887013"/>
    </source>
</evidence>
<dbReference type="GO" id="GO:0008484">
    <property type="term" value="F:sulfuric ester hydrolase activity"/>
    <property type="evidence" value="ECO:0007669"/>
    <property type="project" value="InterPro"/>
</dbReference>
<evidence type="ECO:0000259" key="8">
    <source>
        <dbReference type="Pfam" id="PF00884"/>
    </source>
</evidence>
<evidence type="ECO:0000256" key="2">
    <source>
        <dbReference type="ARBA" id="ARBA00008779"/>
    </source>
</evidence>
<name>A0A8X6QNV8_NEPPI</name>
<sequence length="568" mass="64112">MYVSSLNKKSSGAMATSVLFICLLTLHASIAAKVQKPHIVFMIVDDLGWSDVSFHGSKQIPTPNIDSIARDGIILNNYYVSPTCSPSRGSLMTGKYPLRLGFQHEVIIANSPWGLPLEEKILPQYMKSLNYVTRGVGKWHLGFFKEDYLPMKRGFDSFFGYWNGVEDYFNHFSEAGNMTGLDLHDNFEHAWGFNGTYGTELFTTKAKEVILKHNPAKPLFLYFGQQAPHTGNFAKPLQVPDKYVKPLIGIQDEKRRKFAGMVSALDHSVGEIFDALEKSKMLDNTIFVFTTDNGGVVEGTDGALGSNYPLRGSKYNLWEGGTRAVGFIWSPFLRHRSRIFNELMHISDWLPTLLSAAAGTEVANSLKHIDGVDLWPSLVHNLPSPREEILLNIDEIEKVEGIRWKNFKLVKGSYYDGNFDGWYDKNGKLIKGLLPAEPKALLRSYKRNYLKFLKRSKVARILWRKYAKDPRLVITCLTPGCKTFPIVKCGTMVPPSKSTCKPKEAPCLFDIDNDPCEYYNIAEQYPEVTEQLQSAINKYRSVAKEPGAMPVETAADPKLHGNVWMPWK</sequence>
<feature type="domain" description="Sulfatase N-terminal" evidence="8">
    <location>
        <begin position="37"/>
        <end position="357"/>
    </location>
</feature>
<evidence type="ECO:0000256" key="7">
    <source>
        <dbReference type="SAM" id="SignalP"/>
    </source>
</evidence>
<feature type="chain" id="PRO_5036494719" evidence="7">
    <location>
        <begin position="32"/>
        <end position="568"/>
    </location>
</feature>
<dbReference type="InterPro" id="IPR000917">
    <property type="entry name" value="Sulfatase_N"/>
</dbReference>
<dbReference type="AlphaFoldDB" id="A0A8X6QNV8"/>
<keyword evidence="3" id="KW-0479">Metal-binding</keyword>
<comment type="similarity">
    <text evidence="2">Belongs to the sulfatase family.</text>
</comment>
<evidence type="ECO:0000256" key="1">
    <source>
        <dbReference type="ARBA" id="ARBA00001913"/>
    </source>
</evidence>
<proteinExistence type="inferred from homology"/>
<dbReference type="OrthoDB" id="103349at2759"/>
<organism evidence="9 10">
    <name type="scientific">Nephila pilipes</name>
    <name type="common">Giant wood spider</name>
    <name type="synonym">Nephila maculata</name>
    <dbReference type="NCBI Taxonomy" id="299642"/>
    <lineage>
        <taxon>Eukaryota</taxon>
        <taxon>Metazoa</taxon>
        <taxon>Ecdysozoa</taxon>
        <taxon>Arthropoda</taxon>
        <taxon>Chelicerata</taxon>
        <taxon>Arachnida</taxon>
        <taxon>Araneae</taxon>
        <taxon>Araneomorphae</taxon>
        <taxon>Entelegynae</taxon>
        <taxon>Araneoidea</taxon>
        <taxon>Nephilidae</taxon>
        <taxon>Nephila</taxon>
    </lineage>
</organism>
<keyword evidence="10" id="KW-1185">Reference proteome</keyword>
<keyword evidence="4" id="KW-0378">Hydrolase</keyword>
<protein>
    <submittedName>
        <fullName evidence="9">Arylsulfatase B</fullName>
    </submittedName>
</protein>
<evidence type="ECO:0000256" key="5">
    <source>
        <dbReference type="ARBA" id="ARBA00022837"/>
    </source>
</evidence>
<feature type="signal peptide" evidence="7">
    <location>
        <begin position="1"/>
        <end position="31"/>
    </location>
</feature>